<dbReference type="Proteomes" id="UP000494363">
    <property type="component" value="Unassembled WGS sequence"/>
</dbReference>
<dbReference type="AlphaFoldDB" id="A0A6J5DNN5"/>
<evidence type="ECO:0000313" key="1">
    <source>
        <dbReference type="EMBL" id="CAB3754605.1"/>
    </source>
</evidence>
<protein>
    <recommendedName>
        <fullName evidence="3">DUF1643 domain-containing protein</fullName>
    </recommendedName>
</protein>
<dbReference type="InterPro" id="IPR012441">
    <property type="entry name" value="DUF1643"/>
</dbReference>
<evidence type="ECO:0000313" key="2">
    <source>
        <dbReference type="Proteomes" id="UP000494363"/>
    </source>
</evidence>
<evidence type="ECO:0008006" key="3">
    <source>
        <dbReference type="Google" id="ProtNLM"/>
    </source>
</evidence>
<organism evidence="1 2">
    <name type="scientific">Paraburkholderia humisilvae</name>
    <dbReference type="NCBI Taxonomy" id="627669"/>
    <lineage>
        <taxon>Bacteria</taxon>
        <taxon>Pseudomonadati</taxon>
        <taxon>Pseudomonadota</taxon>
        <taxon>Betaproteobacteria</taxon>
        <taxon>Burkholderiales</taxon>
        <taxon>Burkholderiaceae</taxon>
        <taxon>Paraburkholderia</taxon>
    </lineage>
</organism>
<reference evidence="1 2" key="1">
    <citation type="submission" date="2020-04" db="EMBL/GenBank/DDBJ databases">
        <authorList>
            <person name="De Canck E."/>
        </authorList>
    </citation>
    <scope>NUCLEOTIDE SEQUENCE [LARGE SCALE GENOMIC DNA]</scope>
    <source>
        <strain evidence="1 2">LMG 29542</strain>
    </source>
</reference>
<name>A0A6J5DNN5_9BURK</name>
<gene>
    <name evidence="1" type="ORF">LMG29542_02396</name>
</gene>
<sequence>MRPSVKVDTPEWVEENAHFSDPLHRVWLRRRLAMFGVPVGFILHNPSRAGFVENDPTVRRGISFAACIGASDLIFVNAATGIATDADGLAAMDDPIGPMADEALRVAAEFCLSREGMLIAAWGTPKGTARTRRLMDARFRDILRLGLPLHVLRVTESGYPEHPLRLPGDLRPRPWEYPVPDMNL</sequence>
<dbReference type="Pfam" id="PF07799">
    <property type="entry name" value="DUF1643"/>
    <property type="match status" value="1"/>
</dbReference>
<accession>A0A6J5DNN5</accession>
<keyword evidence="2" id="KW-1185">Reference proteome</keyword>
<proteinExistence type="predicted"/>
<dbReference type="EMBL" id="CADIKH010000009">
    <property type="protein sequence ID" value="CAB3754605.1"/>
    <property type="molecule type" value="Genomic_DNA"/>
</dbReference>